<keyword evidence="4 5" id="KW-0472">Membrane</keyword>
<dbReference type="SUPFAM" id="SSF55486">
    <property type="entry name" value="Metalloproteases ('zincins'), catalytic domain"/>
    <property type="match status" value="1"/>
</dbReference>
<proteinExistence type="predicted"/>
<accession>A0ABY7WTV2</accession>
<dbReference type="Pfam" id="PF04228">
    <property type="entry name" value="Zn_peptidase"/>
    <property type="match status" value="1"/>
</dbReference>
<reference evidence="6 7" key="1">
    <citation type="submission" date="2023-02" db="EMBL/GenBank/DDBJ databases">
        <title>Genome sequence of Sphingobacterium sp. KACC 22765.</title>
        <authorList>
            <person name="Kim S."/>
            <person name="Heo J."/>
            <person name="Kwon S.-W."/>
        </authorList>
    </citation>
    <scope>NUCLEOTIDE SEQUENCE [LARGE SCALE GENOMIC DNA]</scope>
    <source>
        <strain evidence="6 7">KACC 22765</strain>
    </source>
</reference>
<evidence type="ECO:0000256" key="5">
    <source>
        <dbReference type="SAM" id="Phobius"/>
    </source>
</evidence>
<keyword evidence="2 5" id="KW-0812">Transmembrane</keyword>
<gene>
    <name evidence="6" type="ORF">PQ465_10265</name>
</gene>
<keyword evidence="3 5" id="KW-1133">Transmembrane helix</keyword>
<feature type="transmembrane region" description="Helical" evidence="5">
    <location>
        <begin position="24"/>
        <end position="43"/>
    </location>
</feature>
<dbReference type="PANTHER" id="PTHR30168:SF0">
    <property type="entry name" value="INNER MEMBRANE PROTEIN"/>
    <property type="match status" value="1"/>
</dbReference>
<sequence>MKWQDGRRGGNLEDKRGMSGGQKLTLGGVAGVIVLLIGLFMGGDPQQLLQQLQEQTQQGGEANGEAYQSTPKEDNLIAFADVVLTSTDDVWTAIFEEQGQVYQKPTLTVYNGSTETAGCGMGRSAYGPFYCPGDQKIYLDLSFSDELSQRYGAKGEFALAYVIAHEVGHHIQQLVGTLAETNARRSKLNERAANKLSVMTELQADFYAGVWAHHVQRVSNIELTYEDIRDGMTAAAAVGDDRLQEQAQGQVNPESFTHGTSQQRVFWFKKGYETGDFSLGDTFSDRSLQ</sequence>
<dbReference type="RefSeq" id="WP_274269443.1">
    <property type="nucleotide sequence ID" value="NZ_CP117880.1"/>
</dbReference>
<evidence type="ECO:0000256" key="1">
    <source>
        <dbReference type="ARBA" id="ARBA00004167"/>
    </source>
</evidence>
<dbReference type="PANTHER" id="PTHR30168">
    <property type="entry name" value="PUTATIVE MEMBRANE PROTEIN YPFJ"/>
    <property type="match status" value="1"/>
</dbReference>
<organism evidence="6 7">
    <name type="scientific">Sphingobacterium oryzagri</name>
    <dbReference type="NCBI Taxonomy" id="3025669"/>
    <lineage>
        <taxon>Bacteria</taxon>
        <taxon>Pseudomonadati</taxon>
        <taxon>Bacteroidota</taxon>
        <taxon>Sphingobacteriia</taxon>
        <taxon>Sphingobacteriales</taxon>
        <taxon>Sphingobacteriaceae</taxon>
        <taxon>Sphingobacterium</taxon>
    </lineage>
</organism>
<dbReference type="Proteomes" id="UP001221558">
    <property type="component" value="Chromosome"/>
</dbReference>
<evidence type="ECO:0000256" key="2">
    <source>
        <dbReference type="ARBA" id="ARBA00022692"/>
    </source>
</evidence>
<keyword evidence="7" id="KW-1185">Reference proteome</keyword>
<protein>
    <submittedName>
        <fullName evidence="6">Zinc metallopeptidase</fullName>
    </submittedName>
</protein>
<evidence type="ECO:0000256" key="4">
    <source>
        <dbReference type="ARBA" id="ARBA00023136"/>
    </source>
</evidence>
<name>A0ABY7WTV2_9SPHI</name>
<evidence type="ECO:0000256" key="3">
    <source>
        <dbReference type="ARBA" id="ARBA00022989"/>
    </source>
</evidence>
<evidence type="ECO:0000313" key="7">
    <source>
        <dbReference type="Proteomes" id="UP001221558"/>
    </source>
</evidence>
<dbReference type="InterPro" id="IPR007343">
    <property type="entry name" value="Uncharacterised_pept_Zn_put"/>
</dbReference>
<comment type="subcellular location">
    <subcellularLocation>
        <location evidence="1">Membrane</location>
        <topology evidence="1">Single-pass membrane protein</topology>
    </subcellularLocation>
</comment>
<dbReference type="EMBL" id="CP117880">
    <property type="protein sequence ID" value="WDF70739.1"/>
    <property type="molecule type" value="Genomic_DNA"/>
</dbReference>
<evidence type="ECO:0000313" key="6">
    <source>
        <dbReference type="EMBL" id="WDF70739.1"/>
    </source>
</evidence>